<reference evidence="4" key="1">
    <citation type="submission" date="2022-08" db="UniProtKB">
        <authorList>
            <consortium name="EnsemblMetazoa"/>
        </authorList>
    </citation>
    <scope>IDENTIFICATION</scope>
    <source>
        <strain evidence="4">05x7-T-G4-1.051#20</strain>
    </source>
</reference>
<dbReference type="SUPFAM" id="SSF48403">
    <property type="entry name" value="Ankyrin repeat"/>
    <property type="match status" value="1"/>
</dbReference>
<dbReference type="Pfam" id="PF12796">
    <property type="entry name" value="Ank_2"/>
    <property type="match status" value="2"/>
</dbReference>
<dbReference type="InterPro" id="IPR002110">
    <property type="entry name" value="Ankyrin_rpt"/>
</dbReference>
<dbReference type="PANTHER" id="PTHR24201:SF17">
    <property type="entry name" value="ANKYRIN REPEAT DOMAIN-CONTAINING PROTEIN 10-LIKE ISOFORM X1"/>
    <property type="match status" value="1"/>
</dbReference>
<dbReference type="AlphaFoldDB" id="A0A8W8KYN5"/>
<dbReference type="EnsemblMetazoa" id="G25616.7">
    <property type="protein sequence ID" value="G25616.7:cds"/>
    <property type="gene ID" value="G25616"/>
</dbReference>
<organism evidence="4 5">
    <name type="scientific">Magallana gigas</name>
    <name type="common">Pacific oyster</name>
    <name type="synonym">Crassostrea gigas</name>
    <dbReference type="NCBI Taxonomy" id="29159"/>
    <lineage>
        <taxon>Eukaryota</taxon>
        <taxon>Metazoa</taxon>
        <taxon>Spiralia</taxon>
        <taxon>Lophotrochozoa</taxon>
        <taxon>Mollusca</taxon>
        <taxon>Bivalvia</taxon>
        <taxon>Autobranchia</taxon>
        <taxon>Pteriomorphia</taxon>
        <taxon>Ostreida</taxon>
        <taxon>Ostreoidea</taxon>
        <taxon>Ostreidae</taxon>
        <taxon>Magallana</taxon>
    </lineage>
</organism>
<name>A0A8W8KYN5_MAGGI</name>
<dbReference type="Proteomes" id="UP000005408">
    <property type="component" value="Unassembled WGS sequence"/>
</dbReference>
<dbReference type="InterPro" id="IPR050776">
    <property type="entry name" value="Ank_Repeat/CDKN_Inhibitor"/>
</dbReference>
<keyword evidence="2 3" id="KW-0040">ANK repeat</keyword>
<keyword evidence="1" id="KW-0677">Repeat</keyword>
<feature type="repeat" description="ANK" evidence="3">
    <location>
        <begin position="173"/>
        <end position="205"/>
    </location>
</feature>
<feature type="repeat" description="ANK" evidence="3">
    <location>
        <begin position="140"/>
        <end position="172"/>
    </location>
</feature>
<dbReference type="Gene3D" id="1.25.40.20">
    <property type="entry name" value="Ankyrin repeat-containing domain"/>
    <property type="match status" value="2"/>
</dbReference>
<protein>
    <recommendedName>
        <fullName evidence="6">Ankyrin repeat domain-containing protein 10</fullName>
    </recommendedName>
</protein>
<feature type="repeat" description="ANK" evidence="3">
    <location>
        <begin position="54"/>
        <end position="86"/>
    </location>
</feature>
<accession>A0A8W8KYN5</accession>
<dbReference type="PROSITE" id="PS50088">
    <property type="entry name" value="ANK_REPEAT"/>
    <property type="match status" value="3"/>
</dbReference>
<evidence type="ECO:0000256" key="3">
    <source>
        <dbReference type="PROSITE-ProRule" id="PRU00023"/>
    </source>
</evidence>
<dbReference type="InterPro" id="IPR036770">
    <property type="entry name" value="Ankyrin_rpt-contain_sf"/>
</dbReference>
<keyword evidence="5" id="KW-1185">Reference proteome</keyword>
<proteinExistence type="predicted"/>
<dbReference type="PROSITE" id="PS50297">
    <property type="entry name" value="ANK_REP_REGION"/>
    <property type="match status" value="3"/>
</dbReference>
<evidence type="ECO:0000313" key="4">
    <source>
        <dbReference type="EnsemblMetazoa" id="G25616.7:cds"/>
    </source>
</evidence>
<evidence type="ECO:0008006" key="6">
    <source>
        <dbReference type="Google" id="ProtNLM"/>
    </source>
</evidence>
<evidence type="ECO:0000313" key="5">
    <source>
        <dbReference type="Proteomes" id="UP000005408"/>
    </source>
</evidence>
<sequence length="359" mass="39713">MEHQSESPSWSMSTEELFQQSFPLHQACRDGDLEKLSALLSSGNVDLYEEDSFTGWSPLHWAANFGKLSCLIKLVQMGACCDVPTERTNITPVHAAAQGGKGHCLSWLLDNHALMNRQLACLRKLSCLSQYGCDSPSSKFQQSPLHMASCAGHPHCTQWLLQSGASLDRQDYLGDTPIHKAAKRGNMECVSLLISQGASLCLLNHSHCTPSQAAAQNGHLECAQYIENASRLQSQEQVKTMQQCVTMQPSHFVQGQMEQQVAEIPFQNGHFVDGPSPVDTEMDMAGDCPMIGMKRGRDDCCDEESFKRMRKGVQAQKELDTDINNVIVSYQAILALSTEPLKREDSPQMVSNSDFQVFV</sequence>
<dbReference type="SMART" id="SM00248">
    <property type="entry name" value="ANK"/>
    <property type="match status" value="6"/>
</dbReference>
<dbReference type="PANTHER" id="PTHR24201">
    <property type="entry name" value="ANK_REP_REGION DOMAIN-CONTAINING PROTEIN"/>
    <property type="match status" value="1"/>
</dbReference>
<evidence type="ECO:0000256" key="1">
    <source>
        <dbReference type="ARBA" id="ARBA00022737"/>
    </source>
</evidence>
<evidence type="ECO:0000256" key="2">
    <source>
        <dbReference type="ARBA" id="ARBA00023043"/>
    </source>
</evidence>